<keyword evidence="3 5" id="KW-0732">Signal</keyword>
<dbReference type="Pfam" id="PF13416">
    <property type="entry name" value="SBP_bac_8"/>
    <property type="match status" value="1"/>
</dbReference>
<dbReference type="InterPro" id="IPR006059">
    <property type="entry name" value="SBP"/>
</dbReference>
<gene>
    <name evidence="6" type="ORF">GCM10010862_28580</name>
</gene>
<feature type="chain" id="PRO_5046929239" evidence="5">
    <location>
        <begin position="25"/>
        <end position="437"/>
    </location>
</feature>
<dbReference type="EMBL" id="BSNS01000011">
    <property type="protein sequence ID" value="GLQ55599.1"/>
    <property type="molecule type" value="Genomic_DNA"/>
</dbReference>
<evidence type="ECO:0000256" key="1">
    <source>
        <dbReference type="ARBA" id="ARBA00008520"/>
    </source>
</evidence>
<dbReference type="RefSeq" id="WP_284340989.1">
    <property type="nucleotide sequence ID" value="NZ_BSNS01000011.1"/>
</dbReference>
<evidence type="ECO:0000313" key="6">
    <source>
        <dbReference type="EMBL" id="GLQ55599.1"/>
    </source>
</evidence>
<evidence type="ECO:0000256" key="3">
    <source>
        <dbReference type="ARBA" id="ARBA00022729"/>
    </source>
</evidence>
<protein>
    <submittedName>
        <fullName evidence="6">ABC transporter substrate-binding protein</fullName>
    </submittedName>
</protein>
<organism evidence="6 7">
    <name type="scientific">Devosia nitrariae</name>
    <dbReference type="NCBI Taxonomy" id="2071872"/>
    <lineage>
        <taxon>Bacteria</taxon>
        <taxon>Pseudomonadati</taxon>
        <taxon>Pseudomonadota</taxon>
        <taxon>Alphaproteobacteria</taxon>
        <taxon>Hyphomicrobiales</taxon>
        <taxon>Devosiaceae</taxon>
        <taxon>Devosia</taxon>
    </lineage>
</organism>
<comment type="caution">
    <text evidence="6">The sequence shown here is derived from an EMBL/GenBank/DDBJ whole genome shotgun (WGS) entry which is preliminary data.</text>
</comment>
<evidence type="ECO:0000256" key="4">
    <source>
        <dbReference type="ARBA" id="ARBA00022764"/>
    </source>
</evidence>
<keyword evidence="4" id="KW-0574">Periplasm</keyword>
<evidence type="ECO:0000256" key="2">
    <source>
        <dbReference type="ARBA" id="ARBA00022448"/>
    </source>
</evidence>
<dbReference type="PANTHER" id="PTHR30061">
    <property type="entry name" value="MALTOSE-BINDING PERIPLASMIC PROTEIN"/>
    <property type="match status" value="1"/>
</dbReference>
<keyword evidence="7" id="KW-1185">Reference proteome</keyword>
<dbReference type="CDD" id="cd13585">
    <property type="entry name" value="PBP2_TMBP_like"/>
    <property type="match status" value="1"/>
</dbReference>
<dbReference type="Proteomes" id="UP001156691">
    <property type="component" value="Unassembled WGS sequence"/>
</dbReference>
<proteinExistence type="inferred from homology"/>
<keyword evidence="2" id="KW-0813">Transport</keyword>
<name>A0ABQ5W6B0_9HYPH</name>
<sequence>MHRYVVRGFVTAAAVVATTALASAQDVELVQWQTNLRPPDIEGITALTNRFMELHPDIRIQIESTPWDTHPQKILAAFNAGSGLPDVGRIGNLAQAAAVGYVQPLDEYIDQAWRDSIFDVAWADAEFSVDGQQPAHIWGVPKMLATEVWFYNKTMFDAAGLDPESAPQSVEEFKDIACQLTLDTDGDGRVDQWGVNLTAGAEGGPVRQYTMAAHSFGGRLVEGSYVDSQIGDEITWNSEGTVEGFNWLKSMYDEGCSPPSTISDTVRDVANNFRAGRVAMAFMGPWELELTKQTFEENGWEFGLMRFPEGPGGRGEFAYVGALGMFSQTQHPEEVIEYLKFYTSAEGLALYMHVNGMIPANKEALADPFYSEDPYYATLLETINSADLPAPKWLGLRGAGTLMDTIWTPLYQRMLAGEISVEDGVKEMHDSLAASIQ</sequence>
<dbReference type="PANTHER" id="PTHR30061:SF50">
    <property type="entry name" value="MALTOSE_MALTODEXTRIN-BINDING PERIPLASMIC PROTEIN"/>
    <property type="match status" value="1"/>
</dbReference>
<evidence type="ECO:0000313" key="7">
    <source>
        <dbReference type="Proteomes" id="UP001156691"/>
    </source>
</evidence>
<dbReference type="SUPFAM" id="SSF53850">
    <property type="entry name" value="Periplasmic binding protein-like II"/>
    <property type="match status" value="1"/>
</dbReference>
<feature type="signal peptide" evidence="5">
    <location>
        <begin position="1"/>
        <end position="24"/>
    </location>
</feature>
<accession>A0ABQ5W6B0</accession>
<dbReference type="Gene3D" id="3.40.190.10">
    <property type="entry name" value="Periplasmic binding protein-like II"/>
    <property type="match status" value="1"/>
</dbReference>
<comment type="similarity">
    <text evidence="1">Belongs to the bacterial solute-binding protein 1 family.</text>
</comment>
<evidence type="ECO:0000256" key="5">
    <source>
        <dbReference type="SAM" id="SignalP"/>
    </source>
</evidence>
<reference evidence="7" key="1">
    <citation type="journal article" date="2019" name="Int. J. Syst. Evol. Microbiol.">
        <title>The Global Catalogue of Microorganisms (GCM) 10K type strain sequencing project: providing services to taxonomists for standard genome sequencing and annotation.</title>
        <authorList>
            <consortium name="The Broad Institute Genomics Platform"/>
            <consortium name="The Broad Institute Genome Sequencing Center for Infectious Disease"/>
            <person name="Wu L."/>
            <person name="Ma J."/>
        </authorList>
    </citation>
    <scope>NUCLEOTIDE SEQUENCE [LARGE SCALE GENOMIC DNA]</scope>
    <source>
        <strain evidence="7">NBRC 112416</strain>
    </source>
</reference>